<accession>A0ABV0EJU7</accession>
<evidence type="ECO:0000256" key="2">
    <source>
        <dbReference type="ARBA" id="ARBA00009142"/>
    </source>
</evidence>
<dbReference type="InterPro" id="IPR051598">
    <property type="entry name" value="TSUP/Inactive_protease-like"/>
</dbReference>
<comment type="subcellular location">
    <subcellularLocation>
        <location evidence="6">Cell membrane</location>
        <topology evidence="6">Multi-pass membrane protein</topology>
    </subcellularLocation>
    <subcellularLocation>
        <location evidence="1">Membrane</location>
        <topology evidence="1">Multi-pass membrane protein</topology>
    </subcellularLocation>
</comment>
<evidence type="ECO:0000256" key="6">
    <source>
        <dbReference type="RuleBase" id="RU363041"/>
    </source>
</evidence>
<evidence type="ECO:0000313" key="7">
    <source>
        <dbReference type="EMBL" id="MEO1768901.1"/>
    </source>
</evidence>
<keyword evidence="6" id="KW-1003">Cell membrane</keyword>
<reference evidence="7 8" key="1">
    <citation type="submission" date="2024-02" db="EMBL/GenBank/DDBJ databases">
        <title>The Genome Sequence of Enterococcus sp. DIV0159.</title>
        <authorList>
            <person name="Earl A."/>
            <person name="Manson A."/>
            <person name="Gilmore M."/>
            <person name="Sanders J."/>
            <person name="Shea T."/>
            <person name="Howe W."/>
            <person name="Livny J."/>
            <person name="Cuomo C."/>
            <person name="Neafsey D."/>
            <person name="Birren B."/>
        </authorList>
    </citation>
    <scope>NUCLEOTIDE SEQUENCE [LARGE SCALE GENOMIC DNA]</scope>
    <source>
        <strain evidence="7 8">665A</strain>
    </source>
</reference>
<feature type="transmembrane region" description="Helical" evidence="6">
    <location>
        <begin position="6"/>
        <end position="29"/>
    </location>
</feature>
<evidence type="ECO:0000256" key="4">
    <source>
        <dbReference type="ARBA" id="ARBA00022989"/>
    </source>
</evidence>
<organism evidence="7 8">
    <name type="scientific">Candidatus Enterococcus ferrettii</name>
    <dbReference type="NCBI Taxonomy" id="2815324"/>
    <lineage>
        <taxon>Bacteria</taxon>
        <taxon>Bacillati</taxon>
        <taxon>Bacillota</taxon>
        <taxon>Bacilli</taxon>
        <taxon>Lactobacillales</taxon>
        <taxon>Enterococcaceae</taxon>
        <taxon>Enterococcus</taxon>
    </lineage>
</organism>
<feature type="transmembrane region" description="Helical" evidence="6">
    <location>
        <begin position="236"/>
        <end position="256"/>
    </location>
</feature>
<feature type="transmembrane region" description="Helical" evidence="6">
    <location>
        <begin position="137"/>
        <end position="170"/>
    </location>
</feature>
<comment type="similarity">
    <text evidence="2 6">Belongs to the 4-toluene sulfonate uptake permease (TSUP) (TC 2.A.102) family.</text>
</comment>
<sequence>MIVGLLYFIVIILANTVGAISGMGGGVIIKPVFDFIGADSVATISFYSTVAVFTMSLVSTFRQIGSGVKFNWSLIGWISGGAIIGGVLGNLTFEFFLQVFADEALVKLIQIILTIVTLVLAFLYTKYDWKNFEFSGVLWYLACGLILGFLASLLGIGGGPINVALLMLLFSLPIKDATLYSIATIFFSQLSKLVTIAVTSGFARYDLSMLAFLVPAAIIGGLLGSKVRTILSPEKVTLVFQGVIILVLLINCYNGWQIIHSISM</sequence>
<evidence type="ECO:0000256" key="5">
    <source>
        <dbReference type="ARBA" id="ARBA00023136"/>
    </source>
</evidence>
<name>A0ABV0EJU7_9ENTE</name>
<keyword evidence="5 6" id="KW-0472">Membrane</keyword>
<keyword evidence="3 6" id="KW-0812">Transmembrane</keyword>
<comment type="caution">
    <text evidence="7">The sequence shown here is derived from an EMBL/GenBank/DDBJ whole genome shotgun (WGS) entry which is preliminary data.</text>
</comment>
<evidence type="ECO:0000256" key="3">
    <source>
        <dbReference type="ARBA" id="ARBA00022692"/>
    </source>
</evidence>
<feature type="transmembrane region" description="Helical" evidence="6">
    <location>
        <begin position="104"/>
        <end position="125"/>
    </location>
</feature>
<dbReference type="Proteomes" id="UP000664357">
    <property type="component" value="Unassembled WGS sequence"/>
</dbReference>
<dbReference type="PANTHER" id="PTHR43701:SF2">
    <property type="entry name" value="MEMBRANE TRANSPORTER PROTEIN YJNA-RELATED"/>
    <property type="match status" value="1"/>
</dbReference>
<feature type="transmembrane region" description="Helical" evidence="6">
    <location>
        <begin position="205"/>
        <end position="224"/>
    </location>
</feature>
<dbReference type="EMBL" id="JAFREL020000001">
    <property type="protein sequence ID" value="MEO1768901.1"/>
    <property type="molecule type" value="Genomic_DNA"/>
</dbReference>
<proteinExistence type="inferred from homology"/>
<protein>
    <recommendedName>
        <fullName evidence="6">Probable membrane transporter protein</fullName>
    </recommendedName>
</protein>
<evidence type="ECO:0000256" key="1">
    <source>
        <dbReference type="ARBA" id="ARBA00004141"/>
    </source>
</evidence>
<dbReference type="InterPro" id="IPR002781">
    <property type="entry name" value="TM_pro_TauE-like"/>
</dbReference>
<keyword evidence="4 6" id="KW-1133">Transmembrane helix</keyword>
<dbReference type="PANTHER" id="PTHR43701">
    <property type="entry name" value="MEMBRANE TRANSPORTER PROTEIN MJ0441-RELATED"/>
    <property type="match status" value="1"/>
</dbReference>
<evidence type="ECO:0000313" key="8">
    <source>
        <dbReference type="Proteomes" id="UP000664357"/>
    </source>
</evidence>
<gene>
    <name evidence="7" type="ORF">JZO67_000840</name>
</gene>
<dbReference type="Pfam" id="PF01925">
    <property type="entry name" value="TauE"/>
    <property type="match status" value="1"/>
</dbReference>
<keyword evidence="8" id="KW-1185">Reference proteome</keyword>
<feature type="transmembrane region" description="Helical" evidence="6">
    <location>
        <begin position="74"/>
        <end position="97"/>
    </location>
</feature>